<evidence type="ECO:0000313" key="2">
    <source>
        <dbReference type="Proteomes" id="UP000660680"/>
    </source>
</evidence>
<reference evidence="1" key="1">
    <citation type="journal article" date="2014" name="Int. J. Syst. Evol. Microbiol.">
        <title>Complete genome sequence of Corynebacterium casei LMG S-19264T (=DSM 44701T), isolated from a smear-ripened cheese.</title>
        <authorList>
            <consortium name="US DOE Joint Genome Institute (JGI-PGF)"/>
            <person name="Walter F."/>
            <person name="Albersmeier A."/>
            <person name="Kalinowski J."/>
            <person name="Ruckert C."/>
        </authorList>
    </citation>
    <scope>NUCLEOTIDE SEQUENCE</scope>
    <source>
        <strain evidence="1">JCM 3276</strain>
    </source>
</reference>
<dbReference type="AlphaFoldDB" id="A0A918LH24"/>
<name>A0A918LH24_9PSEU</name>
<dbReference type="Proteomes" id="UP000660680">
    <property type="component" value="Unassembled WGS sequence"/>
</dbReference>
<gene>
    <name evidence="1" type="ORF">GCM10010171_46940</name>
</gene>
<comment type="caution">
    <text evidence="1">The sequence shown here is derived from an EMBL/GenBank/DDBJ whole genome shotgun (WGS) entry which is preliminary data.</text>
</comment>
<evidence type="ECO:0000313" key="1">
    <source>
        <dbReference type="EMBL" id="GGS46346.1"/>
    </source>
</evidence>
<dbReference type="EMBL" id="BMRB01000004">
    <property type="protein sequence ID" value="GGS46346.1"/>
    <property type="molecule type" value="Genomic_DNA"/>
</dbReference>
<proteinExistence type="predicted"/>
<protein>
    <submittedName>
        <fullName evidence="1">Uncharacterized protein</fullName>
    </submittedName>
</protein>
<sequence length="367" mass="38490">MLGLSTLVPAAAAAQAPDGIAANTAICSGDGVSGKRVQLVYARAAGDTDRFAEMQPRIQAWADQIDGAVLEAAQRTGGVRHVRFVHHANCRPTVVNATVPASEINDGVKVAEALKRLGHNRTDRKYLVFYQGTHACGLGWNEPGGDDRPGSDNPLNSGPGWATVDEGCWAWNVAAHELLHSLGAVQGSAPHATTGGHCWDDQDIMCYDDGGLPPGGLKEECPKAFGDIIDCNNDDYFSTAPAAGTYLAGHWNVANSQFLTASGPGAPVYTGTREVRTARSGATAYVTKYQLPDGRWTAKAKIVTNSGSPFYSSVLAARTPAGVRYIPPAGVPRGTAAYVTVDASTSIDFKLCEGNASAKGGCTATWW</sequence>
<organism evidence="1 2">
    <name type="scientific">Actinokineospora fastidiosa</name>
    <dbReference type="NCBI Taxonomy" id="1816"/>
    <lineage>
        <taxon>Bacteria</taxon>
        <taxon>Bacillati</taxon>
        <taxon>Actinomycetota</taxon>
        <taxon>Actinomycetes</taxon>
        <taxon>Pseudonocardiales</taxon>
        <taxon>Pseudonocardiaceae</taxon>
        <taxon>Actinokineospora</taxon>
    </lineage>
</organism>
<reference evidence="1" key="2">
    <citation type="submission" date="2020-09" db="EMBL/GenBank/DDBJ databases">
        <authorList>
            <person name="Sun Q."/>
            <person name="Ohkuma M."/>
        </authorList>
    </citation>
    <scope>NUCLEOTIDE SEQUENCE</scope>
    <source>
        <strain evidence="1">JCM 3276</strain>
    </source>
</reference>
<keyword evidence="2" id="KW-1185">Reference proteome</keyword>
<accession>A0A918LH24</accession>